<name>A0AAE0D4F5_COLKA</name>
<evidence type="ECO:0000313" key="3">
    <source>
        <dbReference type="Proteomes" id="UP001281614"/>
    </source>
</evidence>
<dbReference type="Proteomes" id="UP001281614">
    <property type="component" value="Unassembled WGS sequence"/>
</dbReference>
<accession>A0AAE0D4F5</accession>
<evidence type="ECO:0000259" key="1">
    <source>
        <dbReference type="Pfam" id="PF06985"/>
    </source>
</evidence>
<sequence>MSRKYIVLAHNSAYRHTRRSSPLSGAVKTFSYKPLSGTQIRLLRIKSANGRVRCQLRTVYLSECPRYHALSYVWGNHMDAQVAEVNGAPFLITYNLYEALKTFRDLPPNGLLSAPFWLWVDAICINQNDTSEKSRQIPRLGDIYSAADRVIIWLSSYIGWTSFEEQMIHQGLFCPQGNTQWLFYGVGNKSSLTKKEFTELSLLLELFTGHMWFRRTWTVQEAVLARKSPVFLHIFEHSIGTATLDLLHGMARKTKYFGKSRILQQWATMRKWARDPHRSADLEVRDPGSMILILLIYTRMRTSSIPHDRIYGLYCLLQVMNTRFPDFQPPVVDYSLPYGQVCTDITRLIIEHTRNSNIITTASVGHRVPGAPTWVSDFYECLRLKVHLGVLDSWDCPEISDDGQVLMITANITDSCEVIVPLPGDNFERGNHNQVLDHIEDIERAIIRPIAVRRSLDQDVLWSALLGSAAFESFVQVRLPGFDSAEWLDYQQLERVGTYLDDHFFATKDGWVGCCGEGAPCQAGDTICLRHDEAPIIIRRVDDFDTYEVIGKVDSHEDELNRPVGKAFSRIQLI</sequence>
<feature type="domain" description="Heterokaryon incompatibility" evidence="1">
    <location>
        <begin position="67"/>
        <end position="221"/>
    </location>
</feature>
<dbReference type="InterPro" id="IPR010730">
    <property type="entry name" value="HET"/>
</dbReference>
<dbReference type="AlphaFoldDB" id="A0AAE0D4F5"/>
<dbReference type="PANTHER" id="PTHR24148:SF64">
    <property type="entry name" value="HETEROKARYON INCOMPATIBILITY DOMAIN-CONTAINING PROTEIN"/>
    <property type="match status" value="1"/>
</dbReference>
<dbReference type="EMBL" id="VYYT01000229">
    <property type="protein sequence ID" value="KAK2754451.1"/>
    <property type="molecule type" value="Genomic_DNA"/>
</dbReference>
<protein>
    <submittedName>
        <fullName evidence="2">Heterokaryon incompatibility protein</fullName>
    </submittedName>
</protein>
<organism evidence="2 3">
    <name type="scientific">Colletotrichum kahawae</name>
    <name type="common">Coffee berry disease fungus</name>
    <dbReference type="NCBI Taxonomy" id="34407"/>
    <lineage>
        <taxon>Eukaryota</taxon>
        <taxon>Fungi</taxon>
        <taxon>Dikarya</taxon>
        <taxon>Ascomycota</taxon>
        <taxon>Pezizomycotina</taxon>
        <taxon>Sordariomycetes</taxon>
        <taxon>Hypocreomycetidae</taxon>
        <taxon>Glomerellales</taxon>
        <taxon>Glomerellaceae</taxon>
        <taxon>Colletotrichum</taxon>
        <taxon>Colletotrichum gloeosporioides species complex</taxon>
    </lineage>
</organism>
<proteinExistence type="predicted"/>
<reference evidence="2" key="1">
    <citation type="submission" date="2023-02" db="EMBL/GenBank/DDBJ databases">
        <title>Colletotrichum kahawae CIFC_Que2 genome sequencing and assembly.</title>
        <authorList>
            <person name="Baroncelli R."/>
        </authorList>
    </citation>
    <scope>NUCLEOTIDE SEQUENCE</scope>
    <source>
        <strain evidence="2">CIFC_Que2</strain>
    </source>
</reference>
<evidence type="ECO:0000313" key="2">
    <source>
        <dbReference type="EMBL" id="KAK2754451.1"/>
    </source>
</evidence>
<gene>
    <name evidence="2" type="ORF">CKAH01_17428</name>
</gene>
<dbReference type="PANTHER" id="PTHR24148">
    <property type="entry name" value="ANKYRIN REPEAT DOMAIN-CONTAINING PROTEIN 39 HOMOLOG-RELATED"/>
    <property type="match status" value="1"/>
</dbReference>
<dbReference type="Pfam" id="PF06985">
    <property type="entry name" value="HET"/>
    <property type="match status" value="1"/>
</dbReference>
<keyword evidence="3" id="KW-1185">Reference proteome</keyword>
<comment type="caution">
    <text evidence="2">The sequence shown here is derived from an EMBL/GenBank/DDBJ whole genome shotgun (WGS) entry which is preliminary data.</text>
</comment>
<dbReference type="InterPro" id="IPR052895">
    <property type="entry name" value="HetReg/Transcr_Mod"/>
</dbReference>